<evidence type="ECO:0000313" key="1">
    <source>
        <dbReference type="EMBL" id="EST43355.1"/>
    </source>
</evidence>
<organism evidence="1">
    <name type="scientific">Spironucleus salmonicida</name>
    <dbReference type="NCBI Taxonomy" id="348837"/>
    <lineage>
        <taxon>Eukaryota</taxon>
        <taxon>Metamonada</taxon>
        <taxon>Diplomonadida</taxon>
        <taxon>Hexamitidae</taxon>
        <taxon>Hexamitinae</taxon>
        <taxon>Spironucleus</taxon>
    </lineage>
</organism>
<dbReference type="Proteomes" id="UP000018208">
    <property type="component" value="Unassembled WGS sequence"/>
</dbReference>
<reference evidence="1 2" key="1">
    <citation type="journal article" date="2014" name="PLoS Genet.">
        <title>The Genome of Spironucleus salmonicida Highlights a Fish Pathogen Adapted to Fluctuating Environments.</title>
        <authorList>
            <person name="Xu F."/>
            <person name="Jerlstrom-Hultqvist J."/>
            <person name="Einarsson E."/>
            <person name="Astvaldsson A."/>
            <person name="Svard S.G."/>
            <person name="Andersson J.O."/>
        </authorList>
    </citation>
    <scope>NUCLEOTIDE SEQUENCE</scope>
    <source>
        <strain evidence="2">ATCC 50377</strain>
    </source>
</reference>
<gene>
    <name evidence="1" type="ORF">SS50377_17033</name>
    <name evidence="2" type="ORF">SS50377_27344</name>
</gene>
<proteinExistence type="predicted"/>
<reference evidence="2" key="2">
    <citation type="submission" date="2020-12" db="EMBL/GenBank/DDBJ databases">
        <title>New Spironucleus salmonicida genome in near-complete chromosomes.</title>
        <authorList>
            <person name="Xu F."/>
            <person name="Kurt Z."/>
            <person name="Jimenez-Gonzalez A."/>
            <person name="Astvaldsson A."/>
            <person name="Andersson J.O."/>
            <person name="Svard S.G."/>
        </authorList>
    </citation>
    <scope>NUCLEOTIDE SEQUENCE</scope>
    <source>
        <strain evidence="2">ATCC 50377</strain>
    </source>
</reference>
<evidence type="ECO:0000313" key="3">
    <source>
        <dbReference type="Proteomes" id="UP000018208"/>
    </source>
</evidence>
<keyword evidence="3" id="KW-1185">Reference proteome</keyword>
<dbReference type="EMBL" id="KI546139">
    <property type="protein sequence ID" value="EST43355.1"/>
    <property type="molecule type" value="Genomic_DNA"/>
</dbReference>
<name>V6LFN4_9EUKA</name>
<dbReference type="AlphaFoldDB" id="V6LFN4"/>
<dbReference type="VEuPathDB" id="GiardiaDB:SS50377_27344"/>
<protein>
    <submittedName>
        <fullName evidence="1">Uncharacterized protein</fullName>
    </submittedName>
</protein>
<accession>V6LFN4</accession>
<sequence length="138" mass="16153">MKSTTFYAHTFSPAHLSKHGRLDSFKQYYSQGKVKSFTNERIIFQLLDLTKTVEIWRIAAIQFQLVETSIKLIGFEAFRSFINQEELISWRQQMPFQFTREPLNLELVKGDDVIFRVCEYIVDGQFFRAVCLADVGAQ</sequence>
<dbReference type="EMBL" id="AUWU02000007">
    <property type="protein sequence ID" value="KAH0571050.1"/>
    <property type="molecule type" value="Genomic_DNA"/>
</dbReference>
<evidence type="ECO:0000313" key="2">
    <source>
        <dbReference type="EMBL" id="KAH0571050.1"/>
    </source>
</evidence>